<dbReference type="RefSeq" id="WP_038988368.1">
    <property type="nucleotide sequence ID" value="NZ_FNYS01000031.1"/>
</dbReference>
<protein>
    <submittedName>
        <fullName evidence="4">Acetyltransferase (GNAT) domain-containing protein</fullName>
    </submittedName>
    <submittedName>
        <fullName evidence="3">GCN5 family acetyltransferase</fullName>
    </submittedName>
</protein>
<evidence type="ECO:0000313" key="4">
    <source>
        <dbReference type="EMBL" id="SEJ39115.1"/>
    </source>
</evidence>
<evidence type="ECO:0000313" key="5">
    <source>
        <dbReference type="Proteomes" id="UP000076630"/>
    </source>
</evidence>
<gene>
    <name evidence="3" type="ORF">AV926_16795</name>
    <name evidence="4" type="ORF">SAMN04488018_13125</name>
</gene>
<dbReference type="Proteomes" id="UP000183077">
    <property type="component" value="Unassembled WGS sequence"/>
</dbReference>
<dbReference type="EMBL" id="LQNU01000082">
    <property type="protein sequence ID" value="KZE75696.1"/>
    <property type="molecule type" value="Genomic_DNA"/>
</dbReference>
<evidence type="ECO:0000256" key="1">
    <source>
        <dbReference type="ARBA" id="ARBA00022679"/>
    </source>
</evidence>
<keyword evidence="1 3" id="KW-0808">Transferase</keyword>
<feature type="domain" description="N-acetyltransferase" evidence="2">
    <location>
        <begin position="5"/>
        <end position="159"/>
    </location>
</feature>
<reference evidence="4 6" key="2">
    <citation type="submission" date="2016-10" db="EMBL/GenBank/DDBJ databases">
        <authorList>
            <person name="de Groot N.N."/>
        </authorList>
    </citation>
    <scope>NUCLEOTIDE SEQUENCE [LARGE SCALE GENOMIC DNA]</scope>
    <source>
        <strain evidence="4 6">DSM 23048</strain>
    </source>
</reference>
<dbReference type="GeneID" id="82258741"/>
<evidence type="ECO:0000259" key="2">
    <source>
        <dbReference type="PROSITE" id="PS51186"/>
    </source>
</evidence>
<sequence>MSITVKYPQYKLDLVKEKEHFPYSLLLLADETVNAINKYVYDSDVYVLKEQEKELAVFCLYQIDKETMELKNIAVSNELQGKGIGSVLIKEIISIARNTSYNHLIVGTADCGVDQIRFYERNGFVKYGIKKNFFLENYDEPIVENGVQLRDMVMLEMFI</sequence>
<evidence type="ECO:0000313" key="3">
    <source>
        <dbReference type="EMBL" id="KZE75696.1"/>
    </source>
</evidence>
<dbReference type="GO" id="GO:0008080">
    <property type="term" value="F:N-acetyltransferase activity"/>
    <property type="evidence" value="ECO:0007669"/>
    <property type="project" value="InterPro"/>
</dbReference>
<dbReference type="SUPFAM" id="SSF55729">
    <property type="entry name" value="Acyl-CoA N-acyltransferases (Nat)"/>
    <property type="match status" value="1"/>
</dbReference>
<organism evidence="3 5">
    <name type="scientific">Myroides marinus</name>
    <dbReference type="NCBI Taxonomy" id="703342"/>
    <lineage>
        <taxon>Bacteria</taxon>
        <taxon>Pseudomonadati</taxon>
        <taxon>Bacteroidota</taxon>
        <taxon>Flavobacteriia</taxon>
        <taxon>Flavobacteriales</taxon>
        <taxon>Flavobacteriaceae</taxon>
        <taxon>Myroides</taxon>
    </lineage>
</organism>
<proteinExistence type="predicted"/>
<dbReference type="Pfam" id="PF13508">
    <property type="entry name" value="Acetyltransf_7"/>
    <property type="match status" value="1"/>
</dbReference>
<dbReference type="AlphaFoldDB" id="A0A163W152"/>
<evidence type="ECO:0000313" key="6">
    <source>
        <dbReference type="Proteomes" id="UP000183077"/>
    </source>
</evidence>
<dbReference type="PROSITE" id="PS51186">
    <property type="entry name" value="GNAT"/>
    <property type="match status" value="1"/>
</dbReference>
<reference evidence="3 5" key="1">
    <citation type="submission" date="2016-01" db="EMBL/GenBank/DDBJ databases">
        <title>Whole genome sequencing of Myroides marinus L41.</title>
        <authorList>
            <person name="Hong K.W."/>
        </authorList>
    </citation>
    <scope>NUCLEOTIDE SEQUENCE [LARGE SCALE GENOMIC DNA]</scope>
    <source>
        <strain evidence="3 5">L41</strain>
    </source>
</reference>
<dbReference type="InterPro" id="IPR050769">
    <property type="entry name" value="NAT_camello-type"/>
</dbReference>
<keyword evidence="5" id="KW-1185">Reference proteome</keyword>
<dbReference type="CDD" id="cd04301">
    <property type="entry name" value="NAT_SF"/>
    <property type="match status" value="1"/>
</dbReference>
<dbReference type="EMBL" id="FNYS01000031">
    <property type="protein sequence ID" value="SEJ39115.1"/>
    <property type="molecule type" value="Genomic_DNA"/>
</dbReference>
<accession>A0A163W152</accession>
<name>A0A163W152_9FLAO</name>
<dbReference type="InterPro" id="IPR016181">
    <property type="entry name" value="Acyl_CoA_acyltransferase"/>
</dbReference>
<dbReference type="InterPro" id="IPR000182">
    <property type="entry name" value="GNAT_dom"/>
</dbReference>
<dbReference type="Proteomes" id="UP000076630">
    <property type="component" value="Unassembled WGS sequence"/>
</dbReference>
<dbReference type="PANTHER" id="PTHR13947:SF37">
    <property type="entry name" value="LD18367P"/>
    <property type="match status" value="1"/>
</dbReference>
<dbReference type="PANTHER" id="PTHR13947">
    <property type="entry name" value="GNAT FAMILY N-ACETYLTRANSFERASE"/>
    <property type="match status" value="1"/>
</dbReference>
<dbReference type="Gene3D" id="3.40.630.30">
    <property type="match status" value="1"/>
</dbReference>
<dbReference type="OrthoDB" id="9813917at2"/>